<sequence length="224" mass="23232">MAAIRISAEARSEFGKGAARRLRRDGKIPAVLYGHGGEPVHLTLPGHATMLALKASNALLDLDVDGQRHLALAKEVQRDVVRRFIEHIDLLTVTSGEQVVVDVPLHITGEPAPGVIVQQELTTVSVEAEATHLPAALEVSVEGARAGTHITAADVTLPEGTTLAGDPTQIVVLVSGAPTAEQVEAELAAAEEEVGIVHDAPATEETAAEEATADAEAAPADDQA</sequence>
<evidence type="ECO:0000256" key="1">
    <source>
        <dbReference type="ARBA" id="ARBA00022730"/>
    </source>
</evidence>
<dbReference type="Pfam" id="PF14693">
    <property type="entry name" value="Ribosomal_TL5_C"/>
    <property type="match status" value="1"/>
</dbReference>
<dbReference type="OrthoDB" id="5242980at2"/>
<dbReference type="SUPFAM" id="SSF50715">
    <property type="entry name" value="Ribosomal protein L25-like"/>
    <property type="match status" value="1"/>
</dbReference>
<dbReference type="GO" id="GO:0008097">
    <property type="term" value="F:5S rRNA binding"/>
    <property type="evidence" value="ECO:0007669"/>
    <property type="project" value="InterPro"/>
</dbReference>
<keyword evidence="3 5" id="KW-0689">Ribosomal protein</keyword>
<evidence type="ECO:0000313" key="10">
    <source>
        <dbReference type="Proteomes" id="UP000239485"/>
    </source>
</evidence>
<dbReference type="AlphaFoldDB" id="A0A2S6ISM7"/>
<evidence type="ECO:0000313" key="9">
    <source>
        <dbReference type="EMBL" id="PPK97249.1"/>
    </source>
</evidence>
<feature type="domain" description="Large ribosomal subunit protein bL25 beta" evidence="8">
    <location>
        <begin position="99"/>
        <end position="176"/>
    </location>
</feature>
<keyword evidence="2 5" id="KW-0694">RNA-binding</keyword>
<evidence type="ECO:0000256" key="3">
    <source>
        <dbReference type="ARBA" id="ARBA00022980"/>
    </source>
</evidence>
<reference evidence="9 10" key="1">
    <citation type="submission" date="2018-02" db="EMBL/GenBank/DDBJ databases">
        <title>Genomic Encyclopedia of Archaeal and Bacterial Type Strains, Phase II (KMG-II): from individual species to whole genera.</title>
        <authorList>
            <person name="Goeker M."/>
        </authorList>
    </citation>
    <scope>NUCLEOTIDE SEQUENCE [LARGE SCALE GENOMIC DNA]</scope>
    <source>
        <strain evidence="9 10">DSM 22857</strain>
    </source>
</reference>
<feature type="compositionally biased region" description="Low complexity" evidence="6">
    <location>
        <begin position="214"/>
        <end position="224"/>
    </location>
</feature>
<comment type="function">
    <text evidence="5">This is one of the proteins that binds to the 5S RNA in the ribosome where it forms part of the central protuberance.</text>
</comment>
<dbReference type="InterPro" id="IPR020057">
    <property type="entry name" value="Ribosomal_bL25_b-dom"/>
</dbReference>
<name>A0A2S6ISM7_9ACTN</name>
<accession>A0A2S6ISM7</accession>
<keyword evidence="10" id="KW-1185">Reference proteome</keyword>
<keyword evidence="1 5" id="KW-0699">rRNA-binding</keyword>
<gene>
    <name evidence="5" type="primary">rplY</name>
    <name evidence="5" type="synonym">ctc</name>
    <name evidence="9" type="ORF">CLV92_10466</name>
</gene>
<organism evidence="9 10">
    <name type="scientific">Kineococcus xinjiangensis</name>
    <dbReference type="NCBI Taxonomy" id="512762"/>
    <lineage>
        <taxon>Bacteria</taxon>
        <taxon>Bacillati</taxon>
        <taxon>Actinomycetota</taxon>
        <taxon>Actinomycetes</taxon>
        <taxon>Kineosporiales</taxon>
        <taxon>Kineosporiaceae</taxon>
        <taxon>Kineococcus</taxon>
    </lineage>
</organism>
<evidence type="ECO:0000256" key="2">
    <source>
        <dbReference type="ARBA" id="ARBA00022884"/>
    </source>
</evidence>
<proteinExistence type="inferred from homology"/>
<comment type="subunit">
    <text evidence="5">Part of the 50S ribosomal subunit; part of the 5S rRNA/L5/L18/L25 subcomplex. Contacts the 5S rRNA. Binds to the 5S rRNA independently of L5 and L18.</text>
</comment>
<keyword evidence="4 5" id="KW-0687">Ribonucleoprotein</keyword>
<comment type="similarity">
    <text evidence="5">Belongs to the bacterial ribosomal protein bL25 family. CTC subfamily.</text>
</comment>
<dbReference type="InterPro" id="IPR037121">
    <property type="entry name" value="Ribosomal_bL25_C"/>
</dbReference>
<dbReference type="InterPro" id="IPR020056">
    <property type="entry name" value="Rbsml_bL25/Gln-tRNA_synth_N"/>
</dbReference>
<protein>
    <recommendedName>
        <fullName evidence="5">Large ribosomal subunit protein bL25</fullName>
    </recommendedName>
    <alternativeName>
        <fullName evidence="5">General stress protein CTC</fullName>
    </alternativeName>
</protein>
<dbReference type="NCBIfam" id="NF004131">
    <property type="entry name" value="PRK05618.2-1"/>
    <property type="match status" value="1"/>
</dbReference>
<dbReference type="InterPro" id="IPR011035">
    <property type="entry name" value="Ribosomal_bL25/Gln-tRNA_synth"/>
</dbReference>
<dbReference type="HAMAP" id="MF_01334">
    <property type="entry name" value="Ribosomal_bL25_CTC"/>
    <property type="match status" value="1"/>
</dbReference>
<dbReference type="RefSeq" id="WP_104432090.1">
    <property type="nucleotide sequence ID" value="NZ_PTJD01000004.1"/>
</dbReference>
<evidence type="ECO:0000256" key="6">
    <source>
        <dbReference type="SAM" id="MobiDB-lite"/>
    </source>
</evidence>
<comment type="caution">
    <text evidence="9">The sequence shown here is derived from an EMBL/GenBank/DDBJ whole genome shotgun (WGS) entry which is preliminary data.</text>
</comment>
<dbReference type="InterPro" id="IPR029751">
    <property type="entry name" value="Ribosomal_L25_dom"/>
</dbReference>
<dbReference type="NCBIfam" id="TIGR00731">
    <property type="entry name" value="bL25_bact_ctc"/>
    <property type="match status" value="1"/>
</dbReference>
<dbReference type="CDD" id="cd00495">
    <property type="entry name" value="Ribosomal_L25_TL5_CTC"/>
    <property type="match status" value="1"/>
</dbReference>
<dbReference type="Pfam" id="PF01386">
    <property type="entry name" value="Ribosomal_L25p"/>
    <property type="match status" value="1"/>
</dbReference>
<evidence type="ECO:0000259" key="8">
    <source>
        <dbReference type="Pfam" id="PF14693"/>
    </source>
</evidence>
<dbReference type="InterPro" id="IPR020930">
    <property type="entry name" value="Ribosomal_uL5_bac-type"/>
</dbReference>
<feature type="domain" description="Large ribosomal subunit protein bL25 L25" evidence="7">
    <location>
        <begin position="6"/>
        <end position="90"/>
    </location>
</feature>
<feature type="region of interest" description="Disordered" evidence="6">
    <location>
        <begin position="201"/>
        <end position="224"/>
    </location>
</feature>
<dbReference type="GO" id="GO:0003735">
    <property type="term" value="F:structural constituent of ribosome"/>
    <property type="evidence" value="ECO:0007669"/>
    <property type="project" value="InterPro"/>
</dbReference>
<dbReference type="GO" id="GO:0006412">
    <property type="term" value="P:translation"/>
    <property type="evidence" value="ECO:0007669"/>
    <property type="project" value="UniProtKB-UniRule"/>
</dbReference>
<evidence type="ECO:0000259" key="7">
    <source>
        <dbReference type="Pfam" id="PF01386"/>
    </source>
</evidence>
<dbReference type="Gene3D" id="2.40.240.10">
    <property type="entry name" value="Ribosomal Protein L25, Chain P"/>
    <property type="match status" value="1"/>
</dbReference>
<dbReference type="InterPro" id="IPR001021">
    <property type="entry name" value="Ribosomal_bL25_long"/>
</dbReference>
<evidence type="ECO:0000256" key="4">
    <source>
        <dbReference type="ARBA" id="ARBA00023274"/>
    </source>
</evidence>
<dbReference type="GO" id="GO:0022625">
    <property type="term" value="C:cytosolic large ribosomal subunit"/>
    <property type="evidence" value="ECO:0007669"/>
    <property type="project" value="TreeGrafter"/>
</dbReference>
<evidence type="ECO:0000256" key="5">
    <source>
        <dbReference type="HAMAP-Rule" id="MF_01334"/>
    </source>
</evidence>
<dbReference type="Proteomes" id="UP000239485">
    <property type="component" value="Unassembled WGS sequence"/>
</dbReference>
<dbReference type="PANTHER" id="PTHR33284:SF1">
    <property type="entry name" value="RIBOSOMAL PROTEIN L25_GLN-TRNA SYNTHETASE, ANTI-CODON-BINDING DOMAIN-CONTAINING PROTEIN"/>
    <property type="match status" value="1"/>
</dbReference>
<dbReference type="EMBL" id="PTJD01000004">
    <property type="protein sequence ID" value="PPK97249.1"/>
    <property type="molecule type" value="Genomic_DNA"/>
</dbReference>
<dbReference type="PANTHER" id="PTHR33284">
    <property type="entry name" value="RIBOSOMAL PROTEIN L25/GLN-TRNA SYNTHETASE, ANTI-CODON-BINDING DOMAIN-CONTAINING PROTEIN"/>
    <property type="match status" value="1"/>
</dbReference>
<dbReference type="Gene3D" id="2.170.120.20">
    <property type="entry name" value="Ribosomal protein L25, beta domain"/>
    <property type="match status" value="1"/>
</dbReference>